<proteinExistence type="inferred from homology"/>
<dbReference type="SUPFAM" id="SSF51556">
    <property type="entry name" value="Metallo-dependent hydrolases"/>
    <property type="match status" value="1"/>
</dbReference>
<dbReference type="AlphaFoldDB" id="A0A3M9MQQ0"/>
<reference evidence="8 9" key="1">
    <citation type="submission" date="2018-11" db="EMBL/GenBank/DDBJ databases">
        <title>Rufibacter latericius sp. nov., isolated from water in Baiyang Lake.</title>
        <authorList>
            <person name="Yang Y."/>
        </authorList>
    </citation>
    <scope>NUCLEOTIDE SEQUENCE [LARGE SCALE GENOMIC DNA]</scope>
    <source>
        <strain evidence="8 9">MCC P1</strain>
    </source>
</reference>
<evidence type="ECO:0000256" key="1">
    <source>
        <dbReference type="ARBA" id="ARBA00001165"/>
    </source>
</evidence>
<dbReference type="RefSeq" id="WP_123133672.1">
    <property type="nucleotide sequence ID" value="NZ_RJJE01000017.1"/>
</dbReference>
<evidence type="ECO:0000256" key="2">
    <source>
        <dbReference type="ARBA" id="ARBA00004892"/>
    </source>
</evidence>
<dbReference type="Pfam" id="PF02614">
    <property type="entry name" value="UxaC"/>
    <property type="match status" value="1"/>
</dbReference>
<dbReference type="EC" id="5.3.1.12" evidence="4 7"/>
<evidence type="ECO:0000256" key="4">
    <source>
        <dbReference type="ARBA" id="ARBA00012546"/>
    </source>
</evidence>
<dbReference type="UniPathway" id="UPA00246"/>
<keyword evidence="6 7" id="KW-0413">Isomerase</keyword>
<dbReference type="Gene3D" id="3.20.20.140">
    <property type="entry name" value="Metal-dependent hydrolases"/>
    <property type="match status" value="1"/>
</dbReference>
<comment type="pathway">
    <text evidence="2 7">Carbohydrate metabolism; pentose and glucuronate interconversion.</text>
</comment>
<evidence type="ECO:0000256" key="7">
    <source>
        <dbReference type="HAMAP-Rule" id="MF_00675"/>
    </source>
</evidence>
<dbReference type="NCBIfam" id="NF002794">
    <property type="entry name" value="PRK02925.1"/>
    <property type="match status" value="1"/>
</dbReference>
<dbReference type="PANTHER" id="PTHR30068:SF4">
    <property type="entry name" value="URONATE ISOMERASE"/>
    <property type="match status" value="1"/>
</dbReference>
<evidence type="ECO:0000313" key="8">
    <source>
        <dbReference type="EMBL" id="RNI27203.1"/>
    </source>
</evidence>
<comment type="caution">
    <text evidence="8">The sequence shown here is derived from an EMBL/GenBank/DDBJ whole genome shotgun (WGS) entry which is preliminary data.</text>
</comment>
<evidence type="ECO:0000256" key="3">
    <source>
        <dbReference type="ARBA" id="ARBA00008397"/>
    </source>
</evidence>
<dbReference type="InterPro" id="IPR032466">
    <property type="entry name" value="Metal_Hydrolase"/>
</dbReference>
<dbReference type="GO" id="GO:0008880">
    <property type="term" value="F:glucuronate isomerase activity"/>
    <property type="evidence" value="ECO:0007669"/>
    <property type="project" value="UniProtKB-UniRule"/>
</dbReference>
<dbReference type="InterPro" id="IPR003766">
    <property type="entry name" value="Uronate_isomerase"/>
</dbReference>
<sequence>MQESFISSPPDASRAVQPATASFLNEHFLLYTETSRRLYHEYAKSLPIIDYHCHLSPEAIAKNQNYENLTSIWLASDHYKWRAMRALGVEEKFITGNATDEEKFLKWAAVVPYTLRNPLYHWTHMELQNPFGVHELLTERNAQQVYTHCNGLLQQPSFTPQGLLTHFGVEMVGTTDDPTDDLAYHQQIAASGFKTKVLPSFRPDKVFNLAGGDAFREYIRLLANVSGVDIFNLDTLLEALEKRVTYFHDHGCRISDHGLTNLPSLGLPTHQLERVLTDVLAGNDAEAAAHQESFTAFLLLELCRMYSHKGWVQQFHVGALRNSNTRMLKVNGPDTGYDSIGDYPHIQNMANFFNELEKQNSLTKTIIYNLNPADNAAFATMIGNFQGGGIKGKMQFGSAWWFLDNLDGMKQQLDALSTMGLISCFVGMLTDSRSFLSYSRHEYFRRLLCNILGEEMEKGLLPMDLPWIGKMVQDICYFNAKDYFPSSTQ</sequence>
<accession>A0A3M9MQQ0</accession>
<dbReference type="Gene3D" id="1.10.2020.10">
    <property type="entry name" value="uronate isomerase, domain 2, chain A"/>
    <property type="match status" value="1"/>
</dbReference>
<dbReference type="PANTHER" id="PTHR30068">
    <property type="entry name" value="URONATE ISOMERASE"/>
    <property type="match status" value="1"/>
</dbReference>
<dbReference type="GO" id="GO:0019698">
    <property type="term" value="P:D-galacturonate catabolic process"/>
    <property type="evidence" value="ECO:0007669"/>
    <property type="project" value="TreeGrafter"/>
</dbReference>
<dbReference type="Proteomes" id="UP000271010">
    <property type="component" value="Unassembled WGS sequence"/>
</dbReference>
<gene>
    <name evidence="7" type="primary">uxaC</name>
    <name evidence="8" type="ORF">EFA69_13645</name>
</gene>
<evidence type="ECO:0000256" key="6">
    <source>
        <dbReference type="ARBA" id="ARBA00023235"/>
    </source>
</evidence>
<dbReference type="HAMAP" id="MF_00675">
    <property type="entry name" value="UxaC"/>
    <property type="match status" value="1"/>
</dbReference>
<protein>
    <recommendedName>
        <fullName evidence="5 7">Uronate isomerase</fullName>
        <ecNumber evidence="4 7">5.3.1.12</ecNumber>
    </recommendedName>
    <alternativeName>
        <fullName evidence="7">Glucuronate isomerase</fullName>
    </alternativeName>
    <alternativeName>
        <fullName evidence="7">Uronic isomerase</fullName>
    </alternativeName>
</protein>
<comment type="catalytic activity">
    <reaction evidence="7">
        <text>aldehydo-D-galacturonate = keto-D-tagaturonate</text>
        <dbReference type="Rhea" id="RHEA:27702"/>
        <dbReference type="ChEBI" id="CHEBI:12952"/>
        <dbReference type="ChEBI" id="CHEBI:17886"/>
    </reaction>
</comment>
<keyword evidence="9" id="KW-1185">Reference proteome</keyword>
<comment type="catalytic activity">
    <reaction evidence="1 7">
        <text>D-glucuronate = D-fructuronate</text>
        <dbReference type="Rhea" id="RHEA:13049"/>
        <dbReference type="ChEBI" id="CHEBI:58720"/>
        <dbReference type="ChEBI" id="CHEBI:59863"/>
        <dbReference type="EC" id="5.3.1.12"/>
    </reaction>
</comment>
<evidence type="ECO:0000313" key="9">
    <source>
        <dbReference type="Proteomes" id="UP000271010"/>
    </source>
</evidence>
<dbReference type="OrthoDB" id="9766564at2"/>
<comment type="similarity">
    <text evidence="3 7">Belongs to the metallo-dependent hydrolases superfamily. Uronate isomerase family.</text>
</comment>
<name>A0A3M9MQQ0_9BACT</name>
<dbReference type="EMBL" id="RJJE01000017">
    <property type="protein sequence ID" value="RNI27203.1"/>
    <property type="molecule type" value="Genomic_DNA"/>
</dbReference>
<organism evidence="8 9">
    <name type="scientific">Rufibacter immobilis</name>
    <dbReference type="NCBI Taxonomy" id="1348778"/>
    <lineage>
        <taxon>Bacteria</taxon>
        <taxon>Pseudomonadati</taxon>
        <taxon>Bacteroidota</taxon>
        <taxon>Cytophagia</taxon>
        <taxon>Cytophagales</taxon>
        <taxon>Hymenobacteraceae</taxon>
        <taxon>Rufibacter</taxon>
    </lineage>
</organism>
<dbReference type="GO" id="GO:0042840">
    <property type="term" value="P:D-glucuronate catabolic process"/>
    <property type="evidence" value="ECO:0007669"/>
    <property type="project" value="TreeGrafter"/>
</dbReference>
<evidence type="ECO:0000256" key="5">
    <source>
        <dbReference type="ARBA" id="ARBA00020555"/>
    </source>
</evidence>